<sequence>AAGAPLALGGRTRRRRRRGARFGLAAALAGGLDSEAAAAAAVPLTRDLVAAAVDEYGAAWVAQDPGRIARLFTEDAVYIERPFDRAGTFRGGRAIRKYWATQIVGKQANIVFRHVRDAMVVDAQQGRATVKWLAEFDNLRFEPGKEQPTRGRIRFVQV</sequence>
<protein>
    <recommendedName>
        <fullName evidence="1">SnoaL-like domain-containing protein</fullName>
    </recommendedName>
</protein>
<evidence type="ECO:0000313" key="3">
    <source>
        <dbReference type="Proteomes" id="UP001189429"/>
    </source>
</evidence>
<dbReference type="InterPro" id="IPR037401">
    <property type="entry name" value="SnoaL-like"/>
</dbReference>
<organism evidence="2 3">
    <name type="scientific">Prorocentrum cordatum</name>
    <dbReference type="NCBI Taxonomy" id="2364126"/>
    <lineage>
        <taxon>Eukaryota</taxon>
        <taxon>Sar</taxon>
        <taxon>Alveolata</taxon>
        <taxon>Dinophyceae</taxon>
        <taxon>Prorocentrales</taxon>
        <taxon>Prorocentraceae</taxon>
        <taxon>Prorocentrum</taxon>
    </lineage>
</organism>
<keyword evidence="3" id="KW-1185">Reference proteome</keyword>
<proteinExistence type="predicted"/>
<name>A0ABN9WX10_9DINO</name>
<gene>
    <name evidence="2" type="ORF">PCOR1329_LOCUS70450</name>
</gene>
<dbReference type="Proteomes" id="UP001189429">
    <property type="component" value="Unassembled WGS sequence"/>
</dbReference>
<evidence type="ECO:0000259" key="1">
    <source>
        <dbReference type="Pfam" id="PF13577"/>
    </source>
</evidence>
<comment type="caution">
    <text evidence="2">The sequence shown here is derived from an EMBL/GenBank/DDBJ whole genome shotgun (WGS) entry which is preliminary data.</text>
</comment>
<dbReference type="EMBL" id="CAUYUJ010019305">
    <property type="protein sequence ID" value="CAK0890151.1"/>
    <property type="molecule type" value="Genomic_DNA"/>
</dbReference>
<feature type="domain" description="SnoaL-like" evidence="1">
    <location>
        <begin position="46"/>
        <end position="149"/>
    </location>
</feature>
<dbReference type="InterPro" id="IPR032710">
    <property type="entry name" value="NTF2-like_dom_sf"/>
</dbReference>
<feature type="non-terminal residue" evidence="2">
    <location>
        <position position="1"/>
    </location>
</feature>
<accession>A0ABN9WX10</accession>
<reference evidence="2" key="1">
    <citation type="submission" date="2023-10" db="EMBL/GenBank/DDBJ databases">
        <authorList>
            <person name="Chen Y."/>
            <person name="Shah S."/>
            <person name="Dougan E. K."/>
            <person name="Thang M."/>
            <person name="Chan C."/>
        </authorList>
    </citation>
    <scope>NUCLEOTIDE SEQUENCE [LARGE SCALE GENOMIC DNA]</scope>
</reference>
<feature type="non-terminal residue" evidence="2">
    <location>
        <position position="158"/>
    </location>
</feature>
<dbReference type="Gene3D" id="3.10.450.50">
    <property type="match status" value="1"/>
</dbReference>
<dbReference type="SUPFAM" id="SSF54427">
    <property type="entry name" value="NTF2-like"/>
    <property type="match status" value="1"/>
</dbReference>
<evidence type="ECO:0000313" key="2">
    <source>
        <dbReference type="EMBL" id="CAK0890151.1"/>
    </source>
</evidence>
<dbReference type="Pfam" id="PF13577">
    <property type="entry name" value="SnoaL_4"/>
    <property type="match status" value="1"/>
</dbReference>